<dbReference type="PANTHER" id="PTHR34180:SF1">
    <property type="entry name" value="BETA-ALANYL-DOPAMINE_CARCININE HYDROLASE"/>
    <property type="match status" value="1"/>
</dbReference>
<dbReference type="AlphaFoldDB" id="A0A178ZYG8"/>
<dbReference type="NCBIfam" id="NF040521">
    <property type="entry name" value="C45_proenzyme"/>
    <property type="match status" value="1"/>
</dbReference>
<dbReference type="RefSeq" id="XP_018698251.1">
    <property type="nucleotide sequence ID" value="XM_018832372.1"/>
</dbReference>
<proteinExistence type="predicted"/>
<evidence type="ECO:0000259" key="1">
    <source>
        <dbReference type="Pfam" id="PF03417"/>
    </source>
</evidence>
<dbReference type="EMBL" id="LVYI01000001">
    <property type="protein sequence ID" value="OAP64884.1"/>
    <property type="molecule type" value="Genomic_DNA"/>
</dbReference>
<dbReference type="STRING" id="1367422.A0A178ZYG8"/>
<dbReference type="Pfam" id="PF03417">
    <property type="entry name" value="AAT"/>
    <property type="match status" value="1"/>
</dbReference>
<protein>
    <recommendedName>
        <fullName evidence="1">Peptidase C45 hydrolase domain-containing protein</fullName>
    </recommendedName>
</protein>
<keyword evidence="3" id="KW-1185">Reference proteome</keyword>
<dbReference type="OrthoDB" id="189997at2759"/>
<comment type="caution">
    <text evidence="2">The sequence shown here is derived from an EMBL/GenBank/DDBJ whole genome shotgun (WGS) entry which is preliminary data.</text>
</comment>
<dbReference type="PANTHER" id="PTHR34180">
    <property type="entry name" value="PEPTIDASE C45"/>
    <property type="match status" value="1"/>
</dbReference>
<feature type="domain" description="Peptidase C45 hydrolase" evidence="1">
    <location>
        <begin position="27"/>
        <end position="267"/>
    </location>
</feature>
<accession>A0A178ZYG8</accession>
<name>A0A178ZYG8_9EURO</name>
<evidence type="ECO:0000313" key="3">
    <source>
        <dbReference type="Proteomes" id="UP000078343"/>
    </source>
</evidence>
<dbReference type="Gene3D" id="3.60.60.10">
    <property type="entry name" value="Penicillin V Acylase, Chain A"/>
    <property type="match status" value="1"/>
</dbReference>
<dbReference type="InterPro" id="IPR005079">
    <property type="entry name" value="Peptidase_C45_hydrolase"/>
</dbReference>
<reference evidence="2 3" key="1">
    <citation type="submission" date="2016-04" db="EMBL/GenBank/DDBJ databases">
        <title>Draft genome of Fonsecaea erecta CBS 125763.</title>
        <authorList>
            <person name="Weiss V.A."/>
            <person name="Vicente V.A."/>
            <person name="Raittz R.T."/>
            <person name="Moreno L.F."/>
            <person name="De Souza E.M."/>
            <person name="Pedrosa F.O."/>
            <person name="Steffens M.B."/>
            <person name="Faoro H."/>
            <person name="Tadra-Sfeir M.Z."/>
            <person name="Najafzadeh M.J."/>
            <person name="Felipe M.S."/>
            <person name="Teixeira M."/>
            <person name="Sun J."/>
            <person name="Xi L."/>
            <person name="Gomes R."/>
            <person name="De Azevedo C.M."/>
            <person name="Salgado C.G."/>
            <person name="Da Silva M.B."/>
            <person name="Nascimento M.F."/>
            <person name="Queiroz-Telles F."/>
            <person name="Attili D.S."/>
            <person name="Gorbushina A."/>
        </authorList>
    </citation>
    <scope>NUCLEOTIDE SEQUENCE [LARGE SCALE GENOMIC DNA]</scope>
    <source>
        <strain evidence="2 3">CBS 125763</strain>
    </source>
</reference>
<dbReference type="InterPro" id="IPR047794">
    <property type="entry name" value="C45_proenzyme-like"/>
</dbReference>
<gene>
    <name evidence="2" type="ORF">AYL99_00856</name>
</gene>
<evidence type="ECO:0000313" key="2">
    <source>
        <dbReference type="EMBL" id="OAP64884.1"/>
    </source>
</evidence>
<dbReference type="InterPro" id="IPR047801">
    <property type="entry name" value="Peptidase_C45"/>
</dbReference>
<dbReference type="GeneID" id="30005026"/>
<organism evidence="2 3">
    <name type="scientific">Fonsecaea erecta</name>
    <dbReference type="NCBI Taxonomy" id="1367422"/>
    <lineage>
        <taxon>Eukaryota</taxon>
        <taxon>Fungi</taxon>
        <taxon>Dikarya</taxon>
        <taxon>Ascomycota</taxon>
        <taxon>Pezizomycotina</taxon>
        <taxon>Eurotiomycetes</taxon>
        <taxon>Chaetothyriomycetidae</taxon>
        <taxon>Chaetothyriales</taxon>
        <taxon>Herpotrichiellaceae</taxon>
        <taxon>Fonsecaea</taxon>
    </lineage>
</organism>
<sequence length="280" mass="30552">MVDIVALNVRTEIAFGLFSDGCTSLSWKTGRHTFLGQNWDWMEAQKENLIQINIVQTDLPTIKMITEAGIIGKIGLNSCGVGVCLNAIRAGGMDSKRLPVHLGLRMALEQTSALDAVAVLEAGGMASSAHLLIADAMHATGLEVTSSTIAKIQPDEDGRIVHTNHLLREHLGVNEPKWLPDSEFRLQRIQTLISGLHNRSRGVHDDEDNDDDGPTWGDIAALFEDQENWPVAICRSPNKDSGSLSATLFNIVMDLKARRAVVRVGRPCDVEETIELDLGS</sequence>
<dbReference type="Proteomes" id="UP000078343">
    <property type="component" value="Unassembled WGS sequence"/>
</dbReference>